<dbReference type="Pfam" id="PF13376">
    <property type="entry name" value="OmdA"/>
    <property type="match status" value="1"/>
</dbReference>
<proteinExistence type="predicted"/>
<dbReference type="RefSeq" id="WP_208176275.1">
    <property type="nucleotide sequence ID" value="NZ_JAGETZ010000007.1"/>
</dbReference>
<dbReference type="InterPro" id="IPR037079">
    <property type="entry name" value="AF2212/PG0164-like_sf"/>
</dbReference>
<reference evidence="1 2" key="1">
    <citation type="submission" date="2021-03" db="EMBL/GenBank/DDBJ databases">
        <authorList>
            <person name="Kim M.K."/>
        </authorList>
    </citation>
    <scope>NUCLEOTIDE SEQUENCE [LARGE SCALE GENOMIC DNA]</scope>
    <source>
        <strain evidence="1 2">BT442</strain>
    </source>
</reference>
<sequence length="161" mass="17598">MNPFVIFRAPLEPGGPSFMPTQTIVVPADVLEALGGKAAKRVIVTIRGQALRLGLLPLEGGGRYLMLNKDVCRHVGISLGDELEIAIEPDPNPDHVDLPNELAEALAAWPEAETAFHNYSGAHRRAMARLVDEAKQPETRIRRAVKLTENLARGLHPFRGD</sequence>
<evidence type="ECO:0000313" key="1">
    <source>
        <dbReference type="EMBL" id="MBO2010653.1"/>
    </source>
</evidence>
<gene>
    <name evidence="1" type="ORF">J4E00_16440</name>
</gene>
<dbReference type="EMBL" id="JAGETZ010000007">
    <property type="protein sequence ID" value="MBO2010653.1"/>
    <property type="molecule type" value="Genomic_DNA"/>
</dbReference>
<comment type="caution">
    <text evidence="1">The sequence shown here is derived from an EMBL/GenBank/DDBJ whole genome shotgun (WGS) entry which is preliminary data.</text>
</comment>
<dbReference type="Proteomes" id="UP000664369">
    <property type="component" value="Unassembled WGS sequence"/>
</dbReference>
<protein>
    <submittedName>
        <fullName evidence="1">DUF1905 domain-containing protein</fullName>
    </submittedName>
</protein>
<dbReference type="Pfam" id="PF08922">
    <property type="entry name" value="DUF1905"/>
    <property type="match status" value="1"/>
</dbReference>
<dbReference type="Gene3D" id="2.40.30.100">
    <property type="entry name" value="AF2212/PG0164-like"/>
    <property type="match status" value="1"/>
</dbReference>
<dbReference type="SUPFAM" id="SSF141694">
    <property type="entry name" value="AF2212/PG0164-like"/>
    <property type="match status" value="1"/>
</dbReference>
<keyword evidence="2" id="KW-1185">Reference proteome</keyword>
<organism evidence="1 2">
    <name type="scientific">Hymenobacter negativus</name>
    <dbReference type="NCBI Taxonomy" id="2795026"/>
    <lineage>
        <taxon>Bacteria</taxon>
        <taxon>Pseudomonadati</taxon>
        <taxon>Bacteroidota</taxon>
        <taxon>Cytophagia</taxon>
        <taxon>Cytophagales</taxon>
        <taxon>Hymenobacteraceae</taxon>
        <taxon>Hymenobacter</taxon>
    </lineage>
</organism>
<name>A0ABS3QI25_9BACT</name>
<evidence type="ECO:0000313" key="2">
    <source>
        <dbReference type="Proteomes" id="UP000664369"/>
    </source>
</evidence>
<dbReference type="InterPro" id="IPR015018">
    <property type="entry name" value="DUF1905"/>
</dbReference>
<accession>A0ABS3QI25</accession>